<keyword evidence="1" id="KW-0472">Membrane</keyword>
<gene>
    <name evidence="2" type="ORF">ISU07_14880</name>
</gene>
<dbReference type="RefSeq" id="WP_194707605.1">
    <property type="nucleotide sequence ID" value="NZ_JADKPN010000009.1"/>
</dbReference>
<dbReference type="EMBL" id="JADKPN010000009">
    <property type="protein sequence ID" value="MBF4764415.1"/>
    <property type="molecule type" value="Genomic_DNA"/>
</dbReference>
<reference evidence="2" key="1">
    <citation type="submission" date="2020-11" db="EMBL/GenBank/DDBJ databases">
        <title>Nocardioides sp. nov., isolated from Soil of Cynanchum wilfordii Hemsley rhizosphere.</title>
        <authorList>
            <person name="Lee J.-S."/>
            <person name="Suh M.K."/>
            <person name="Kim J.-S."/>
        </authorList>
    </citation>
    <scope>NUCLEOTIDE SEQUENCE</scope>
    <source>
        <strain evidence="2">KCTC 19275</strain>
    </source>
</reference>
<feature type="transmembrane region" description="Helical" evidence="1">
    <location>
        <begin position="229"/>
        <end position="247"/>
    </location>
</feature>
<feature type="transmembrane region" description="Helical" evidence="1">
    <location>
        <begin position="7"/>
        <end position="27"/>
    </location>
</feature>
<evidence type="ECO:0000256" key="1">
    <source>
        <dbReference type="SAM" id="Phobius"/>
    </source>
</evidence>
<dbReference type="Proteomes" id="UP000640489">
    <property type="component" value="Unassembled WGS sequence"/>
</dbReference>
<protein>
    <submittedName>
        <fullName evidence="2">ZIP family zinc transporter</fullName>
    </submittedName>
</protein>
<dbReference type="AlphaFoldDB" id="A0A930YLA1"/>
<organism evidence="2 3">
    <name type="scientific">Nocardioides islandensis</name>
    <dbReference type="NCBI Taxonomy" id="433663"/>
    <lineage>
        <taxon>Bacteria</taxon>
        <taxon>Bacillati</taxon>
        <taxon>Actinomycetota</taxon>
        <taxon>Actinomycetes</taxon>
        <taxon>Propionibacteriales</taxon>
        <taxon>Nocardioidaceae</taxon>
        <taxon>Nocardioides</taxon>
    </lineage>
</organism>
<sequence length="250" mass="25073">MPIWAQAGLWSLLAGGFLVVGAAVAWFVRVPRWVVATVMAFGAGVLISALAFELIDEAERRGGLLASTGGFLAGSVLYVFANVMLSRRGARHRKRSGTEQPSEEEQHGSGAAIAVGALLDGVPESVVLGLSLLNGGSVGIAVLAAIAISNFPEGLSSAAGMKGNGRTPVYVFGVWGGIAVASGVAGLVGCLVLGGASAATIAIITAVAAGAILAMVADTMIPEAFERTHLYAGLVAALGFLAAFALSRGV</sequence>
<keyword evidence="1" id="KW-0812">Transmembrane</keyword>
<keyword evidence="3" id="KW-1185">Reference proteome</keyword>
<proteinExistence type="predicted"/>
<evidence type="ECO:0000313" key="2">
    <source>
        <dbReference type="EMBL" id="MBF4764415.1"/>
    </source>
</evidence>
<comment type="caution">
    <text evidence="2">The sequence shown here is derived from an EMBL/GenBank/DDBJ whole genome shotgun (WGS) entry which is preliminary data.</text>
</comment>
<feature type="transmembrane region" description="Helical" evidence="1">
    <location>
        <begin position="126"/>
        <end position="148"/>
    </location>
</feature>
<name>A0A930YLA1_9ACTN</name>
<feature type="transmembrane region" description="Helical" evidence="1">
    <location>
        <begin position="169"/>
        <end position="194"/>
    </location>
</feature>
<accession>A0A930YLA1</accession>
<evidence type="ECO:0000313" key="3">
    <source>
        <dbReference type="Proteomes" id="UP000640489"/>
    </source>
</evidence>
<keyword evidence="1" id="KW-1133">Transmembrane helix</keyword>
<feature type="transmembrane region" description="Helical" evidence="1">
    <location>
        <begin position="64"/>
        <end position="85"/>
    </location>
</feature>
<feature type="transmembrane region" description="Helical" evidence="1">
    <location>
        <begin position="200"/>
        <end position="217"/>
    </location>
</feature>
<feature type="transmembrane region" description="Helical" evidence="1">
    <location>
        <begin position="33"/>
        <end position="52"/>
    </location>
</feature>